<keyword evidence="5 6" id="KW-0472">Membrane</keyword>
<keyword evidence="4 6" id="KW-1133">Transmembrane helix</keyword>
<dbReference type="Pfam" id="PF04117">
    <property type="entry name" value="Mpv17_PMP22"/>
    <property type="match status" value="1"/>
</dbReference>
<protein>
    <recommendedName>
        <fullName evidence="9">Integral membrane protein, Mpv17/PMP22 family</fullName>
    </recommendedName>
</protein>
<sequence length="180" mass="19878">MSVPPIAKATLQAAVINAGSNVLAQGIKAYRDEIPFELDVQTLFQFTTCAFILSPLSFLWLEGLESSFPGFSTKTKTEKDEGQPKLNVSNTVAKVAIDQTVGGAWNTVLFIMTIGTLRGLDYEMIMSQIQNDFWPIMMAGFKLWPFVSVLNFTVIPVDKRLLVNSLFGVVWAVYLSLMSG</sequence>
<reference evidence="8" key="1">
    <citation type="journal article" date="2017" name="Genome Biol.">
        <title>Comparative genomics reveals high biological diversity and specific adaptations in the industrially and medically important fungal genus Aspergillus.</title>
        <authorList>
            <person name="de Vries R.P."/>
            <person name="Riley R."/>
            <person name="Wiebenga A."/>
            <person name="Aguilar-Osorio G."/>
            <person name="Amillis S."/>
            <person name="Uchima C.A."/>
            <person name="Anderluh G."/>
            <person name="Asadollahi M."/>
            <person name="Askin M."/>
            <person name="Barry K."/>
            <person name="Battaglia E."/>
            <person name="Bayram O."/>
            <person name="Benocci T."/>
            <person name="Braus-Stromeyer S.A."/>
            <person name="Caldana C."/>
            <person name="Canovas D."/>
            <person name="Cerqueira G.C."/>
            <person name="Chen F."/>
            <person name="Chen W."/>
            <person name="Choi C."/>
            <person name="Clum A."/>
            <person name="Dos Santos R.A."/>
            <person name="Damasio A.R."/>
            <person name="Diallinas G."/>
            <person name="Emri T."/>
            <person name="Fekete E."/>
            <person name="Flipphi M."/>
            <person name="Freyberg S."/>
            <person name="Gallo A."/>
            <person name="Gournas C."/>
            <person name="Habgood R."/>
            <person name="Hainaut M."/>
            <person name="Harispe M.L."/>
            <person name="Henrissat B."/>
            <person name="Hilden K.S."/>
            <person name="Hope R."/>
            <person name="Hossain A."/>
            <person name="Karabika E."/>
            <person name="Karaffa L."/>
            <person name="Karanyi Z."/>
            <person name="Krasevec N."/>
            <person name="Kuo A."/>
            <person name="Kusch H."/>
            <person name="LaButti K."/>
            <person name="Lagendijk E.L."/>
            <person name="Lapidus A."/>
            <person name="Levasseur A."/>
            <person name="Lindquist E."/>
            <person name="Lipzen A."/>
            <person name="Logrieco A.F."/>
            <person name="MacCabe A."/>
            <person name="Maekelae M.R."/>
            <person name="Malavazi I."/>
            <person name="Melin P."/>
            <person name="Meyer V."/>
            <person name="Mielnichuk N."/>
            <person name="Miskei M."/>
            <person name="Molnar A.P."/>
            <person name="Mule G."/>
            <person name="Ngan C.Y."/>
            <person name="Orejas M."/>
            <person name="Orosz E."/>
            <person name="Ouedraogo J.P."/>
            <person name="Overkamp K.M."/>
            <person name="Park H.-S."/>
            <person name="Perrone G."/>
            <person name="Piumi F."/>
            <person name="Punt P.J."/>
            <person name="Ram A.F."/>
            <person name="Ramon A."/>
            <person name="Rauscher S."/>
            <person name="Record E."/>
            <person name="Riano-Pachon D.M."/>
            <person name="Robert V."/>
            <person name="Roehrig J."/>
            <person name="Ruller R."/>
            <person name="Salamov A."/>
            <person name="Salih N.S."/>
            <person name="Samson R.A."/>
            <person name="Sandor E."/>
            <person name="Sanguinetti M."/>
            <person name="Schuetze T."/>
            <person name="Sepcic K."/>
            <person name="Shelest E."/>
            <person name="Sherlock G."/>
            <person name="Sophianopoulou V."/>
            <person name="Squina F.M."/>
            <person name="Sun H."/>
            <person name="Susca A."/>
            <person name="Todd R.B."/>
            <person name="Tsang A."/>
            <person name="Unkles S.E."/>
            <person name="van de Wiele N."/>
            <person name="van Rossen-Uffink D."/>
            <person name="Oliveira J.V."/>
            <person name="Vesth T.C."/>
            <person name="Visser J."/>
            <person name="Yu J.-H."/>
            <person name="Zhou M."/>
            <person name="Andersen M.R."/>
            <person name="Archer D.B."/>
            <person name="Baker S.E."/>
            <person name="Benoit I."/>
            <person name="Brakhage A.A."/>
            <person name="Braus G.H."/>
            <person name="Fischer R."/>
            <person name="Frisvad J.C."/>
            <person name="Goldman G.H."/>
            <person name="Houbraken J."/>
            <person name="Oakley B."/>
            <person name="Pocsi I."/>
            <person name="Scazzocchio C."/>
            <person name="Seiboth B."/>
            <person name="vanKuyk P.A."/>
            <person name="Wortman J."/>
            <person name="Dyer P.S."/>
            <person name="Grigoriev I.V."/>
        </authorList>
    </citation>
    <scope>NUCLEOTIDE SEQUENCE [LARGE SCALE GENOMIC DNA]</scope>
    <source>
        <strain evidence="8">DTO 134E9</strain>
    </source>
</reference>
<evidence type="ECO:0000256" key="6">
    <source>
        <dbReference type="RuleBase" id="RU363053"/>
    </source>
</evidence>
<evidence type="ECO:0000256" key="4">
    <source>
        <dbReference type="ARBA" id="ARBA00022989"/>
    </source>
</evidence>
<feature type="transmembrane region" description="Helical" evidence="6">
    <location>
        <begin position="133"/>
        <end position="155"/>
    </location>
</feature>
<accession>A0A1L9RTY3</accession>
<dbReference type="OrthoDB" id="10267969at2759"/>
<evidence type="ECO:0008006" key="9">
    <source>
        <dbReference type="Google" id="ProtNLM"/>
    </source>
</evidence>
<dbReference type="STRING" id="1073089.A0A1L9RTY3"/>
<dbReference type="InterPro" id="IPR007248">
    <property type="entry name" value="Mpv17_PMP22"/>
</dbReference>
<comment type="subcellular location">
    <subcellularLocation>
        <location evidence="1">Membrane</location>
        <topology evidence="1">Multi-pass membrane protein</topology>
    </subcellularLocation>
</comment>
<evidence type="ECO:0000256" key="1">
    <source>
        <dbReference type="ARBA" id="ARBA00004141"/>
    </source>
</evidence>
<evidence type="ECO:0000256" key="2">
    <source>
        <dbReference type="ARBA" id="ARBA00006824"/>
    </source>
</evidence>
<feature type="transmembrane region" description="Helical" evidence="6">
    <location>
        <begin position="161"/>
        <end position="177"/>
    </location>
</feature>
<dbReference type="PANTHER" id="PTHR11266">
    <property type="entry name" value="PEROXISOMAL MEMBRANE PROTEIN 2, PXMP2 MPV17"/>
    <property type="match status" value="1"/>
</dbReference>
<proteinExistence type="inferred from homology"/>
<dbReference type="EMBL" id="KV878210">
    <property type="protein sequence ID" value="OJJ38392.1"/>
    <property type="molecule type" value="Genomic_DNA"/>
</dbReference>
<organism evidence="7 8">
    <name type="scientific">Aspergillus wentii DTO 134E9</name>
    <dbReference type="NCBI Taxonomy" id="1073089"/>
    <lineage>
        <taxon>Eukaryota</taxon>
        <taxon>Fungi</taxon>
        <taxon>Dikarya</taxon>
        <taxon>Ascomycota</taxon>
        <taxon>Pezizomycotina</taxon>
        <taxon>Eurotiomycetes</taxon>
        <taxon>Eurotiomycetidae</taxon>
        <taxon>Eurotiales</taxon>
        <taxon>Aspergillaceae</taxon>
        <taxon>Aspergillus</taxon>
        <taxon>Aspergillus subgen. Cremei</taxon>
    </lineage>
</organism>
<dbReference type="Proteomes" id="UP000184383">
    <property type="component" value="Unassembled WGS sequence"/>
</dbReference>
<evidence type="ECO:0000313" key="8">
    <source>
        <dbReference type="Proteomes" id="UP000184383"/>
    </source>
</evidence>
<evidence type="ECO:0000313" key="7">
    <source>
        <dbReference type="EMBL" id="OJJ38392.1"/>
    </source>
</evidence>
<name>A0A1L9RTY3_ASPWE</name>
<comment type="similarity">
    <text evidence="2 6">Belongs to the peroxisomal membrane protein PXMP2/4 family.</text>
</comment>
<keyword evidence="3 6" id="KW-0812">Transmembrane</keyword>
<evidence type="ECO:0000256" key="5">
    <source>
        <dbReference type="ARBA" id="ARBA00023136"/>
    </source>
</evidence>
<evidence type="ECO:0000256" key="3">
    <source>
        <dbReference type="ARBA" id="ARBA00022692"/>
    </source>
</evidence>
<dbReference type="RefSeq" id="XP_040692068.1">
    <property type="nucleotide sequence ID" value="XM_040837135.1"/>
</dbReference>
<dbReference type="PANTHER" id="PTHR11266:SF80">
    <property type="entry name" value="PEROXISOMAL MEMBRANE PROTEIN 2"/>
    <property type="match status" value="1"/>
</dbReference>
<dbReference type="AlphaFoldDB" id="A0A1L9RTY3"/>
<dbReference type="GO" id="GO:0005778">
    <property type="term" value="C:peroxisomal membrane"/>
    <property type="evidence" value="ECO:0007669"/>
    <property type="project" value="TreeGrafter"/>
</dbReference>
<dbReference type="GeneID" id="63752983"/>
<gene>
    <name evidence="7" type="ORF">ASPWEDRAFT_48637</name>
</gene>
<dbReference type="VEuPathDB" id="FungiDB:ASPWEDRAFT_48637"/>
<keyword evidence="8" id="KW-1185">Reference proteome</keyword>